<protein>
    <submittedName>
        <fullName evidence="3">Uncharacterized protein</fullName>
    </submittedName>
</protein>
<feature type="signal peptide" evidence="2">
    <location>
        <begin position="1"/>
        <end position="26"/>
    </location>
</feature>
<evidence type="ECO:0000313" key="3">
    <source>
        <dbReference type="EnsemblMetazoa" id="AFAF015922-PA"/>
    </source>
</evidence>
<dbReference type="EnsemblMetazoa" id="AFAF015922-RA">
    <property type="protein sequence ID" value="AFAF015922-PA"/>
    <property type="gene ID" value="AFAF015922"/>
</dbReference>
<dbReference type="VEuPathDB" id="VectorBase:AFAF015922"/>
<dbReference type="Proteomes" id="UP000075886">
    <property type="component" value="Unassembled WGS sequence"/>
</dbReference>
<keyword evidence="2" id="KW-0732">Signal</keyword>
<reference evidence="4" key="1">
    <citation type="submission" date="2014-01" db="EMBL/GenBank/DDBJ databases">
        <title>The Genome Sequence of Anopheles farauti FAR1 (V2).</title>
        <authorList>
            <consortium name="The Broad Institute Genomics Platform"/>
            <person name="Neafsey D.E."/>
            <person name="Besansky N."/>
            <person name="Howell P."/>
            <person name="Walton C."/>
            <person name="Young S.K."/>
            <person name="Zeng Q."/>
            <person name="Gargeya S."/>
            <person name="Fitzgerald M."/>
            <person name="Haas B."/>
            <person name="Abouelleil A."/>
            <person name="Allen A.W."/>
            <person name="Alvarado L."/>
            <person name="Arachchi H.M."/>
            <person name="Berlin A.M."/>
            <person name="Chapman S.B."/>
            <person name="Gainer-Dewar J."/>
            <person name="Goldberg J."/>
            <person name="Griggs A."/>
            <person name="Gujja S."/>
            <person name="Hansen M."/>
            <person name="Howarth C."/>
            <person name="Imamovic A."/>
            <person name="Ireland A."/>
            <person name="Larimer J."/>
            <person name="McCowan C."/>
            <person name="Murphy C."/>
            <person name="Pearson M."/>
            <person name="Poon T.W."/>
            <person name="Priest M."/>
            <person name="Roberts A."/>
            <person name="Saif S."/>
            <person name="Shea T."/>
            <person name="Sisk P."/>
            <person name="Sykes S."/>
            <person name="Wortman J."/>
            <person name="Nusbaum C."/>
            <person name="Birren B."/>
        </authorList>
    </citation>
    <scope>NUCLEOTIDE SEQUENCE [LARGE SCALE GENOMIC DNA]</scope>
    <source>
        <strain evidence="4">FAR1</strain>
    </source>
</reference>
<feature type="chain" id="PRO_5008133416" evidence="2">
    <location>
        <begin position="27"/>
        <end position="178"/>
    </location>
</feature>
<dbReference type="AlphaFoldDB" id="A0A182QSG1"/>
<organism evidence="3 4">
    <name type="scientific">Anopheles farauti</name>
    <dbReference type="NCBI Taxonomy" id="69004"/>
    <lineage>
        <taxon>Eukaryota</taxon>
        <taxon>Metazoa</taxon>
        <taxon>Ecdysozoa</taxon>
        <taxon>Arthropoda</taxon>
        <taxon>Hexapoda</taxon>
        <taxon>Insecta</taxon>
        <taxon>Pterygota</taxon>
        <taxon>Neoptera</taxon>
        <taxon>Endopterygota</taxon>
        <taxon>Diptera</taxon>
        <taxon>Nematocera</taxon>
        <taxon>Culicoidea</taxon>
        <taxon>Culicidae</taxon>
        <taxon>Anophelinae</taxon>
        <taxon>Anopheles</taxon>
    </lineage>
</organism>
<name>A0A182QSG1_9DIPT</name>
<accession>A0A182QSG1</accession>
<reference evidence="3" key="2">
    <citation type="submission" date="2020-05" db="UniProtKB">
        <authorList>
            <consortium name="EnsemblMetazoa"/>
        </authorList>
    </citation>
    <scope>IDENTIFICATION</scope>
    <source>
        <strain evidence="3">FAR1</strain>
    </source>
</reference>
<feature type="compositionally biased region" description="Low complexity" evidence="1">
    <location>
        <begin position="72"/>
        <end position="85"/>
    </location>
</feature>
<keyword evidence="4" id="KW-1185">Reference proteome</keyword>
<evidence type="ECO:0000256" key="2">
    <source>
        <dbReference type="SAM" id="SignalP"/>
    </source>
</evidence>
<proteinExistence type="predicted"/>
<evidence type="ECO:0000313" key="4">
    <source>
        <dbReference type="Proteomes" id="UP000075886"/>
    </source>
</evidence>
<evidence type="ECO:0000256" key="1">
    <source>
        <dbReference type="SAM" id="MobiDB-lite"/>
    </source>
</evidence>
<dbReference type="EMBL" id="AXCN02000461">
    <property type="status" value="NOT_ANNOTATED_CDS"/>
    <property type="molecule type" value="Genomic_DNA"/>
</dbReference>
<sequence length="178" mass="18730">MGETRGTTARSLVLLLLLIIGGRTDAGGTPASLPTPSDKATNLPPDASEQQQQPVSNYGEAGDKPAPPPKPTTTTTNPPTTTAVPGPELSTQLDAARQQHRTQTTPSAQLNGVVGCDCNAIALLTSDANGRFGAECRRVKSIGFWNVLLQELPAQQPALLSFADRSVAAVDEFERWSI</sequence>
<feature type="region of interest" description="Disordered" evidence="1">
    <location>
        <begin position="23"/>
        <end position="106"/>
    </location>
</feature>